<sequence>MHDKIHPVYSNEEITDKVHLPKSSCLTCEHGFAKQPNRLHHIAQKRGKEELEIEIGVTVVDCVVKYRCDIRVRTLRDPMRSGVENDYCGVILDSVVEMETRLRQVHRVDIPTCGIRGDHCLKWRIVANNPKRKCEFCHKRCSRREEQDLLHLQGRVRALGQFKLSRDEASPACEVLAQYNDSETYNHCDIFL</sequence>
<name>A0A4C1VVI9_EUMVA</name>
<organism evidence="1 2">
    <name type="scientific">Eumeta variegata</name>
    <name type="common">Bagworm moth</name>
    <name type="synonym">Eumeta japonica</name>
    <dbReference type="NCBI Taxonomy" id="151549"/>
    <lineage>
        <taxon>Eukaryota</taxon>
        <taxon>Metazoa</taxon>
        <taxon>Ecdysozoa</taxon>
        <taxon>Arthropoda</taxon>
        <taxon>Hexapoda</taxon>
        <taxon>Insecta</taxon>
        <taxon>Pterygota</taxon>
        <taxon>Neoptera</taxon>
        <taxon>Endopterygota</taxon>
        <taxon>Lepidoptera</taxon>
        <taxon>Glossata</taxon>
        <taxon>Ditrysia</taxon>
        <taxon>Tineoidea</taxon>
        <taxon>Psychidae</taxon>
        <taxon>Oiketicinae</taxon>
        <taxon>Eumeta</taxon>
    </lineage>
</organism>
<reference evidence="1 2" key="1">
    <citation type="journal article" date="2019" name="Commun. Biol.">
        <title>The bagworm genome reveals a unique fibroin gene that provides high tensile strength.</title>
        <authorList>
            <person name="Kono N."/>
            <person name="Nakamura H."/>
            <person name="Ohtoshi R."/>
            <person name="Tomita M."/>
            <person name="Numata K."/>
            <person name="Arakawa K."/>
        </authorList>
    </citation>
    <scope>NUCLEOTIDE SEQUENCE [LARGE SCALE GENOMIC DNA]</scope>
</reference>
<gene>
    <name evidence="1" type="ORF">EVAR_23411_1</name>
</gene>
<comment type="caution">
    <text evidence="1">The sequence shown here is derived from an EMBL/GenBank/DDBJ whole genome shotgun (WGS) entry which is preliminary data.</text>
</comment>
<evidence type="ECO:0000313" key="1">
    <source>
        <dbReference type="EMBL" id="GBP42773.1"/>
    </source>
</evidence>
<proteinExistence type="predicted"/>
<keyword evidence="2" id="KW-1185">Reference proteome</keyword>
<protein>
    <submittedName>
        <fullName evidence="1">Uncharacterized protein</fullName>
    </submittedName>
</protein>
<dbReference type="AlphaFoldDB" id="A0A4C1VVI9"/>
<evidence type="ECO:0000313" key="2">
    <source>
        <dbReference type="Proteomes" id="UP000299102"/>
    </source>
</evidence>
<dbReference type="EMBL" id="BGZK01000423">
    <property type="protein sequence ID" value="GBP42773.1"/>
    <property type="molecule type" value="Genomic_DNA"/>
</dbReference>
<dbReference type="Proteomes" id="UP000299102">
    <property type="component" value="Unassembled WGS sequence"/>
</dbReference>
<accession>A0A4C1VVI9</accession>